<dbReference type="HAMAP" id="MF_00772">
    <property type="entry name" value="OGT"/>
    <property type="match status" value="1"/>
</dbReference>
<comment type="caution">
    <text evidence="12">The sequence shown here is derived from an EMBL/GenBank/DDBJ whole genome shotgun (WGS) entry which is preliminary data.</text>
</comment>
<dbReference type="SUPFAM" id="SSF53155">
    <property type="entry name" value="Methylated DNA-protein cysteine methyltransferase domain"/>
    <property type="match status" value="1"/>
</dbReference>
<reference evidence="12 13" key="1">
    <citation type="submission" date="2018-03" db="EMBL/GenBank/DDBJ databases">
        <title>Genome sequence of Clostridium vincentii DSM 10228.</title>
        <authorList>
            <person name="Poehlein A."/>
            <person name="Daniel R."/>
        </authorList>
    </citation>
    <scope>NUCLEOTIDE SEQUENCE [LARGE SCALE GENOMIC DNA]</scope>
    <source>
        <strain evidence="12 13">DSM 10228</strain>
    </source>
</reference>
<evidence type="ECO:0000256" key="4">
    <source>
        <dbReference type="ARBA" id="ARBA00022603"/>
    </source>
</evidence>
<accession>A0A2T0BE38</accession>
<dbReference type="PANTHER" id="PTHR10815:SF5">
    <property type="entry name" value="METHYLATED-DNA--PROTEIN-CYSTEINE METHYLTRANSFERASE"/>
    <property type="match status" value="1"/>
</dbReference>
<evidence type="ECO:0000256" key="9">
    <source>
        <dbReference type="HAMAP-Rule" id="MF_00772"/>
    </source>
</evidence>
<feature type="domain" description="Methylguanine DNA methyltransferase ribonuclease-like" evidence="11">
    <location>
        <begin position="13"/>
        <end position="76"/>
    </location>
</feature>
<dbReference type="InterPro" id="IPR036388">
    <property type="entry name" value="WH-like_DNA-bd_sf"/>
</dbReference>
<comment type="similarity">
    <text evidence="2 9">Belongs to the MGMT family.</text>
</comment>
<feature type="domain" description="Methylated-DNA-[protein]-cysteine S-methyltransferase DNA binding" evidence="10">
    <location>
        <begin position="80"/>
        <end position="159"/>
    </location>
</feature>
<comment type="catalytic activity">
    <reaction evidence="8 9">
        <text>a 6-O-methyl-2'-deoxyguanosine in DNA + L-cysteinyl-[protein] = S-methyl-L-cysteinyl-[protein] + a 2'-deoxyguanosine in DNA</text>
        <dbReference type="Rhea" id="RHEA:24000"/>
        <dbReference type="Rhea" id="RHEA-COMP:10131"/>
        <dbReference type="Rhea" id="RHEA-COMP:10132"/>
        <dbReference type="Rhea" id="RHEA-COMP:11367"/>
        <dbReference type="Rhea" id="RHEA-COMP:11368"/>
        <dbReference type="ChEBI" id="CHEBI:29950"/>
        <dbReference type="ChEBI" id="CHEBI:82612"/>
        <dbReference type="ChEBI" id="CHEBI:85445"/>
        <dbReference type="ChEBI" id="CHEBI:85448"/>
        <dbReference type="EC" id="2.1.1.63"/>
    </reaction>
</comment>
<keyword evidence="6 9" id="KW-0227">DNA damage</keyword>
<evidence type="ECO:0000256" key="2">
    <source>
        <dbReference type="ARBA" id="ARBA00008711"/>
    </source>
</evidence>
<evidence type="ECO:0000256" key="1">
    <source>
        <dbReference type="ARBA" id="ARBA00001286"/>
    </source>
</evidence>
<evidence type="ECO:0000313" key="12">
    <source>
        <dbReference type="EMBL" id="PRR82148.1"/>
    </source>
</evidence>
<dbReference type="EMBL" id="PVXQ01000019">
    <property type="protein sequence ID" value="PRR82148.1"/>
    <property type="molecule type" value="Genomic_DNA"/>
</dbReference>
<comment type="function">
    <text evidence="9">Involved in the cellular defense against the biological effects of O6-methylguanine (O6-MeG) and O4-methylthymine (O4-MeT) in DNA. Repairs the methylated nucleobase in DNA by stoichiometrically transferring the methyl group to a cysteine residue in the enzyme. This is a suicide reaction: the enzyme is irreversibly inactivated.</text>
</comment>
<evidence type="ECO:0000256" key="6">
    <source>
        <dbReference type="ARBA" id="ARBA00022763"/>
    </source>
</evidence>
<comment type="miscellaneous">
    <text evidence="9">This enzyme catalyzes only one turnover and therefore is not strictly catalytic. According to one definition, an enzyme is a biocatalyst that acts repeatedly and over many reaction cycles.</text>
</comment>
<keyword evidence="4 9" id="KW-0489">Methyltransferase</keyword>
<dbReference type="Gene3D" id="1.10.10.10">
    <property type="entry name" value="Winged helix-like DNA-binding domain superfamily/Winged helix DNA-binding domain"/>
    <property type="match status" value="1"/>
</dbReference>
<dbReference type="Gene3D" id="3.30.160.70">
    <property type="entry name" value="Methylated DNA-protein cysteine methyltransferase domain"/>
    <property type="match status" value="1"/>
</dbReference>
<name>A0A2T0BE38_9CLOT</name>
<evidence type="ECO:0000259" key="10">
    <source>
        <dbReference type="Pfam" id="PF01035"/>
    </source>
</evidence>
<sequence>MGKDILTMGNIYYYNTDIGRLGIVEKDGDITNLFFEIDCYIEEYIIKETDILREANNQLKEYLQGTRKEFSLPLAPSGTEFRKNVWTCVCSISYGETKSYKEVAETIGNPKACRAVGSANNKNPIPIFIPCHRVIGSSGKLVGYRGGLKVKAHLLELEKAIKEK</sequence>
<dbReference type="InterPro" id="IPR036631">
    <property type="entry name" value="MGMT_N_sf"/>
</dbReference>
<comment type="catalytic activity">
    <reaction evidence="1 9">
        <text>a 4-O-methyl-thymidine in DNA + L-cysteinyl-[protein] = a thymidine in DNA + S-methyl-L-cysteinyl-[protein]</text>
        <dbReference type="Rhea" id="RHEA:53428"/>
        <dbReference type="Rhea" id="RHEA-COMP:10131"/>
        <dbReference type="Rhea" id="RHEA-COMP:10132"/>
        <dbReference type="Rhea" id="RHEA-COMP:13555"/>
        <dbReference type="Rhea" id="RHEA-COMP:13556"/>
        <dbReference type="ChEBI" id="CHEBI:29950"/>
        <dbReference type="ChEBI" id="CHEBI:82612"/>
        <dbReference type="ChEBI" id="CHEBI:137386"/>
        <dbReference type="ChEBI" id="CHEBI:137387"/>
        <dbReference type="EC" id="2.1.1.63"/>
    </reaction>
</comment>
<evidence type="ECO:0000256" key="5">
    <source>
        <dbReference type="ARBA" id="ARBA00022679"/>
    </source>
</evidence>
<dbReference type="CDD" id="cd06445">
    <property type="entry name" value="ATase"/>
    <property type="match status" value="1"/>
</dbReference>
<dbReference type="PANTHER" id="PTHR10815">
    <property type="entry name" value="METHYLATED-DNA--PROTEIN-CYSTEINE METHYLTRANSFERASE"/>
    <property type="match status" value="1"/>
</dbReference>
<keyword evidence="7 9" id="KW-0234">DNA repair</keyword>
<evidence type="ECO:0000259" key="11">
    <source>
        <dbReference type="Pfam" id="PF02870"/>
    </source>
</evidence>
<dbReference type="Pfam" id="PF02870">
    <property type="entry name" value="Methyltransf_1N"/>
    <property type="match status" value="1"/>
</dbReference>
<evidence type="ECO:0000256" key="7">
    <source>
        <dbReference type="ARBA" id="ARBA00023204"/>
    </source>
</evidence>
<gene>
    <name evidence="12" type="primary">ogt</name>
    <name evidence="12" type="ORF">CLVI_19480</name>
</gene>
<dbReference type="GO" id="GO:0032259">
    <property type="term" value="P:methylation"/>
    <property type="evidence" value="ECO:0007669"/>
    <property type="project" value="UniProtKB-KW"/>
</dbReference>
<dbReference type="FunFam" id="1.10.10.10:FF:000214">
    <property type="entry name" value="Methylated-DNA--protein-cysteine methyltransferase"/>
    <property type="match status" value="1"/>
</dbReference>
<dbReference type="GO" id="GO:0006307">
    <property type="term" value="P:DNA alkylation repair"/>
    <property type="evidence" value="ECO:0007669"/>
    <property type="project" value="UniProtKB-UniRule"/>
</dbReference>
<dbReference type="EC" id="2.1.1.63" evidence="9"/>
<evidence type="ECO:0000313" key="13">
    <source>
        <dbReference type="Proteomes" id="UP000239471"/>
    </source>
</evidence>
<protein>
    <recommendedName>
        <fullName evidence="9">Methylated-DNA--protein-cysteine methyltransferase</fullName>
        <ecNumber evidence="9">2.1.1.63</ecNumber>
    </recommendedName>
    <alternativeName>
        <fullName evidence="9">6-O-methylguanine-DNA methyltransferase</fullName>
        <shortName evidence="9">MGMT</shortName>
    </alternativeName>
    <alternativeName>
        <fullName evidence="9">O-6-methylguanine-DNA-alkyltransferase</fullName>
    </alternativeName>
</protein>
<dbReference type="InterPro" id="IPR001497">
    <property type="entry name" value="MethylDNA_cys_MeTrfase_AS"/>
</dbReference>
<comment type="subcellular location">
    <subcellularLocation>
        <location evidence="9">Cytoplasm</location>
    </subcellularLocation>
</comment>
<dbReference type="SUPFAM" id="SSF46767">
    <property type="entry name" value="Methylated DNA-protein cysteine methyltransferase, C-terminal domain"/>
    <property type="match status" value="1"/>
</dbReference>
<evidence type="ECO:0000256" key="8">
    <source>
        <dbReference type="ARBA" id="ARBA00049348"/>
    </source>
</evidence>
<dbReference type="GO" id="GO:0005737">
    <property type="term" value="C:cytoplasm"/>
    <property type="evidence" value="ECO:0007669"/>
    <property type="project" value="UniProtKB-SubCell"/>
</dbReference>
<dbReference type="InterPro" id="IPR036217">
    <property type="entry name" value="MethylDNA_cys_MeTrfase_DNAb"/>
</dbReference>
<dbReference type="InterPro" id="IPR014048">
    <property type="entry name" value="MethylDNA_cys_MeTrfase_DNA-bd"/>
</dbReference>
<organism evidence="12 13">
    <name type="scientific">Clostridium vincentii</name>
    <dbReference type="NCBI Taxonomy" id="52704"/>
    <lineage>
        <taxon>Bacteria</taxon>
        <taxon>Bacillati</taxon>
        <taxon>Bacillota</taxon>
        <taxon>Clostridia</taxon>
        <taxon>Eubacteriales</taxon>
        <taxon>Clostridiaceae</taxon>
        <taxon>Clostridium</taxon>
    </lineage>
</organism>
<dbReference type="PROSITE" id="PS00374">
    <property type="entry name" value="MGMT"/>
    <property type="match status" value="1"/>
</dbReference>
<dbReference type="Pfam" id="PF01035">
    <property type="entry name" value="DNA_binding_1"/>
    <property type="match status" value="1"/>
</dbReference>
<keyword evidence="3 9" id="KW-0963">Cytoplasm</keyword>
<feature type="active site" description="Nucleophile; methyl group acceptor" evidence="9">
    <location>
        <position position="131"/>
    </location>
</feature>
<dbReference type="InterPro" id="IPR023546">
    <property type="entry name" value="MGMT"/>
</dbReference>
<dbReference type="NCBIfam" id="TIGR00589">
    <property type="entry name" value="ogt"/>
    <property type="match status" value="1"/>
</dbReference>
<proteinExistence type="inferred from homology"/>
<keyword evidence="13" id="KW-1185">Reference proteome</keyword>
<evidence type="ECO:0000256" key="3">
    <source>
        <dbReference type="ARBA" id="ARBA00022490"/>
    </source>
</evidence>
<dbReference type="GO" id="GO:0003908">
    <property type="term" value="F:methylated-DNA-[protein]-cysteine S-methyltransferase activity"/>
    <property type="evidence" value="ECO:0007669"/>
    <property type="project" value="UniProtKB-UniRule"/>
</dbReference>
<dbReference type="InterPro" id="IPR008332">
    <property type="entry name" value="MethylG_MeTrfase_N"/>
</dbReference>
<dbReference type="AlphaFoldDB" id="A0A2T0BE38"/>
<dbReference type="Proteomes" id="UP000239471">
    <property type="component" value="Unassembled WGS sequence"/>
</dbReference>
<keyword evidence="5 9" id="KW-0808">Transferase</keyword>